<keyword evidence="1" id="KW-0596">Phosphopantetheine</keyword>
<dbReference type="PROSITE" id="PS50075">
    <property type="entry name" value="CARRIER"/>
    <property type="match status" value="1"/>
</dbReference>
<dbReference type="InterPro" id="IPR009081">
    <property type="entry name" value="PP-bd_ACP"/>
</dbReference>
<dbReference type="SMART" id="SM00823">
    <property type="entry name" value="PKS_PP"/>
    <property type="match status" value="1"/>
</dbReference>
<evidence type="ECO:0000313" key="5">
    <source>
        <dbReference type="Proteomes" id="UP001589810"/>
    </source>
</evidence>
<dbReference type="InterPro" id="IPR036736">
    <property type="entry name" value="ACP-like_sf"/>
</dbReference>
<accession>A0ABV6N6N2</accession>
<sequence length="79" mass="8796">MTEQEIFDVVRRHLAEVLPDLDTARVQPDVSMRELGANSIDRMDLVIGVQDELGITVPNHELTSVHNLRSLVAAIQAHV</sequence>
<keyword evidence="2" id="KW-0597">Phosphoprotein</keyword>
<gene>
    <name evidence="4" type="ORF">ACFFH7_42580</name>
</gene>
<evidence type="ECO:0000313" key="4">
    <source>
        <dbReference type="EMBL" id="MFC0548256.1"/>
    </source>
</evidence>
<dbReference type="Proteomes" id="UP001589810">
    <property type="component" value="Unassembled WGS sequence"/>
</dbReference>
<comment type="caution">
    <text evidence="4">The sequence shown here is derived from an EMBL/GenBank/DDBJ whole genome shotgun (WGS) entry which is preliminary data.</text>
</comment>
<dbReference type="RefSeq" id="WP_273937903.1">
    <property type="nucleotide sequence ID" value="NZ_CP097263.1"/>
</dbReference>
<dbReference type="Gene3D" id="1.10.1200.10">
    <property type="entry name" value="ACP-like"/>
    <property type="match status" value="1"/>
</dbReference>
<dbReference type="Pfam" id="PF00550">
    <property type="entry name" value="PP-binding"/>
    <property type="match status" value="1"/>
</dbReference>
<proteinExistence type="predicted"/>
<protein>
    <submittedName>
        <fullName evidence="4">Phosphopantetheine-binding protein</fullName>
    </submittedName>
</protein>
<organism evidence="4 5">
    <name type="scientific">Kutzneria chonburiensis</name>
    <dbReference type="NCBI Taxonomy" id="1483604"/>
    <lineage>
        <taxon>Bacteria</taxon>
        <taxon>Bacillati</taxon>
        <taxon>Actinomycetota</taxon>
        <taxon>Actinomycetes</taxon>
        <taxon>Pseudonocardiales</taxon>
        <taxon>Pseudonocardiaceae</taxon>
        <taxon>Kutzneria</taxon>
    </lineage>
</organism>
<dbReference type="EMBL" id="JBHLUD010000015">
    <property type="protein sequence ID" value="MFC0548256.1"/>
    <property type="molecule type" value="Genomic_DNA"/>
</dbReference>
<evidence type="ECO:0000256" key="1">
    <source>
        <dbReference type="ARBA" id="ARBA00022450"/>
    </source>
</evidence>
<feature type="domain" description="Carrier" evidence="3">
    <location>
        <begin position="4"/>
        <end position="79"/>
    </location>
</feature>
<dbReference type="InterPro" id="IPR020806">
    <property type="entry name" value="PKS_PP-bd"/>
</dbReference>
<evidence type="ECO:0000259" key="3">
    <source>
        <dbReference type="PROSITE" id="PS50075"/>
    </source>
</evidence>
<name>A0ABV6N6N2_9PSEU</name>
<reference evidence="4 5" key="1">
    <citation type="submission" date="2024-09" db="EMBL/GenBank/DDBJ databases">
        <authorList>
            <person name="Sun Q."/>
            <person name="Mori K."/>
        </authorList>
    </citation>
    <scope>NUCLEOTIDE SEQUENCE [LARGE SCALE GENOMIC DNA]</scope>
    <source>
        <strain evidence="4 5">TBRC 1432</strain>
    </source>
</reference>
<evidence type="ECO:0000256" key="2">
    <source>
        <dbReference type="ARBA" id="ARBA00022553"/>
    </source>
</evidence>
<keyword evidence="5" id="KW-1185">Reference proteome</keyword>
<dbReference type="SUPFAM" id="SSF47336">
    <property type="entry name" value="ACP-like"/>
    <property type="match status" value="1"/>
</dbReference>